<organism evidence="1 2">
    <name type="scientific">Parelaphostrongylus tenuis</name>
    <name type="common">Meningeal worm</name>
    <dbReference type="NCBI Taxonomy" id="148309"/>
    <lineage>
        <taxon>Eukaryota</taxon>
        <taxon>Metazoa</taxon>
        <taxon>Ecdysozoa</taxon>
        <taxon>Nematoda</taxon>
        <taxon>Chromadorea</taxon>
        <taxon>Rhabditida</taxon>
        <taxon>Rhabditina</taxon>
        <taxon>Rhabditomorpha</taxon>
        <taxon>Strongyloidea</taxon>
        <taxon>Metastrongylidae</taxon>
        <taxon>Parelaphostrongylus</taxon>
    </lineage>
</organism>
<evidence type="ECO:0000313" key="1">
    <source>
        <dbReference type="EMBL" id="KAJ1365404.1"/>
    </source>
</evidence>
<keyword evidence="2" id="KW-1185">Reference proteome</keyword>
<proteinExistence type="predicted"/>
<protein>
    <submittedName>
        <fullName evidence="1">Uncharacterized protein</fullName>
    </submittedName>
</protein>
<name>A0AAD5NC18_PARTN</name>
<reference evidence="1" key="1">
    <citation type="submission" date="2021-06" db="EMBL/GenBank/DDBJ databases">
        <title>Parelaphostrongylus tenuis whole genome reference sequence.</title>
        <authorList>
            <person name="Garwood T.J."/>
            <person name="Larsen P.A."/>
            <person name="Fountain-Jones N.M."/>
            <person name="Garbe J.R."/>
            <person name="Macchietto M.G."/>
            <person name="Kania S.A."/>
            <person name="Gerhold R.W."/>
            <person name="Richards J.E."/>
            <person name="Wolf T.M."/>
        </authorList>
    </citation>
    <scope>NUCLEOTIDE SEQUENCE</scope>
    <source>
        <strain evidence="1">MNPRO001-30</strain>
        <tissue evidence="1">Meninges</tissue>
    </source>
</reference>
<comment type="caution">
    <text evidence="1">The sequence shown here is derived from an EMBL/GenBank/DDBJ whole genome shotgun (WGS) entry which is preliminary data.</text>
</comment>
<gene>
    <name evidence="1" type="ORF">KIN20_025694</name>
</gene>
<dbReference type="EMBL" id="JAHQIW010005259">
    <property type="protein sequence ID" value="KAJ1365404.1"/>
    <property type="molecule type" value="Genomic_DNA"/>
</dbReference>
<dbReference type="Proteomes" id="UP001196413">
    <property type="component" value="Unassembled WGS sequence"/>
</dbReference>
<accession>A0AAD5NC18</accession>
<evidence type="ECO:0000313" key="2">
    <source>
        <dbReference type="Proteomes" id="UP001196413"/>
    </source>
</evidence>
<dbReference type="AlphaFoldDB" id="A0AAD5NC18"/>
<sequence>MASGQRKDGRSGKQKNCIGLPTEKHYVRLSDPLEREMKVQLLVEFPTLNAVEVKSIVKVSAILQLKRKHDVEKHQMVWPEAEQD</sequence>